<dbReference type="AlphaFoldDB" id="A0A7X6NBL7"/>
<feature type="domain" description="SAF" evidence="8">
    <location>
        <begin position="125"/>
        <end position="187"/>
    </location>
</feature>
<dbReference type="Pfam" id="PF13144">
    <property type="entry name" value="ChapFlgA"/>
    <property type="match status" value="1"/>
</dbReference>
<dbReference type="GO" id="GO:0044780">
    <property type="term" value="P:bacterial-type flagellum assembly"/>
    <property type="evidence" value="ECO:0007669"/>
    <property type="project" value="InterPro"/>
</dbReference>
<dbReference type="CDD" id="cd11614">
    <property type="entry name" value="SAF_CpaB_FlgA_like"/>
    <property type="match status" value="1"/>
</dbReference>
<evidence type="ECO:0000313" key="12">
    <source>
        <dbReference type="Proteomes" id="UP001140978"/>
    </source>
</evidence>
<comment type="similarity">
    <text evidence="2 7">Belongs to the FlgA family.</text>
</comment>
<keyword evidence="7" id="KW-1005">Bacterial flagellum biogenesis</keyword>
<accession>A0A7X6NBL7</accession>
<dbReference type="PANTHER" id="PTHR36307:SF1">
    <property type="entry name" value="FLAGELLA BASAL BODY P-RING FORMATION PROTEIN FLGA"/>
    <property type="match status" value="1"/>
</dbReference>
<evidence type="ECO:0000256" key="1">
    <source>
        <dbReference type="ARBA" id="ARBA00004418"/>
    </source>
</evidence>
<dbReference type="Proteomes" id="UP001140973">
    <property type="component" value="Unassembled WGS sequence"/>
</dbReference>
<dbReference type="EMBL" id="JAKNAP010000021">
    <property type="protein sequence ID" value="MDE1357233.1"/>
    <property type="molecule type" value="Genomic_DNA"/>
</dbReference>
<dbReference type="Proteomes" id="UP001239257">
    <property type="component" value="Chromosome 1"/>
</dbReference>
<evidence type="ECO:0000313" key="10">
    <source>
        <dbReference type="EMBL" id="MDE1357233.1"/>
    </source>
</evidence>
<dbReference type="Proteomes" id="UP001140978">
    <property type="component" value="Unassembled WGS sequence"/>
</dbReference>
<gene>
    <name evidence="9" type="primary">flgA</name>
    <name evidence="10" type="ORF">L9W73_07950</name>
    <name evidence="9" type="ORF">L9X51_15930</name>
    <name evidence="11" type="ORF">PYE51_08865</name>
</gene>
<comment type="function">
    <text evidence="6 7">Involved in the assembly process of the P-ring formation. It may associate with FlgF on the rod constituting a structure essential for the P-ring assembly or may act as a modulator protein for the P-ring assembly.</text>
</comment>
<evidence type="ECO:0000256" key="4">
    <source>
        <dbReference type="ARBA" id="ARBA00022729"/>
    </source>
</evidence>
<dbReference type="EMBL" id="JAKNAX010000060">
    <property type="protein sequence ID" value="MDE1347907.1"/>
    <property type="molecule type" value="Genomic_DNA"/>
</dbReference>
<evidence type="ECO:0000256" key="2">
    <source>
        <dbReference type="ARBA" id="ARBA00010474"/>
    </source>
</evidence>
<dbReference type="InterPro" id="IPR039246">
    <property type="entry name" value="Flagellar_FlgA"/>
</dbReference>
<evidence type="ECO:0000256" key="3">
    <source>
        <dbReference type="ARBA" id="ARBA00014754"/>
    </source>
</evidence>
<dbReference type="EMBL" id="CP118709">
    <property type="protein sequence ID" value="WGK80758.1"/>
    <property type="molecule type" value="Genomic_DNA"/>
</dbReference>
<dbReference type="GO" id="GO:0042597">
    <property type="term" value="C:periplasmic space"/>
    <property type="evidence" value="ECO:0007669"/>
    <property type="project" value="UniProtKB-SubCell"/>
</dbReference>
<dbReference type="InterPro" id="IPR041231">
    <property type="entry name" value="FlgA_N"/>
</dbReference>
<dbReference type="NCBIfam" id="TIGR03170">
    <property type="entry name" value="flgA_cterm"/>
    <property type="match status" value="1"/>
</dbReference>
<dbReference type="Gene3D" id="2.30.30.760">
    <property type="match status" value="1"/>
</dbReference>
<keyword evidence="9" id="KW-0282">Flagellum</keyword>
<dbReference type="Gene3D" id="3.90.1210.10">
    <property type="entry name" value="Antifreeze-like/N-acetylneuraminic acid synthase C-terminal domain"/>
    <property type="match status" value="1"/>
</dbReference>
<sequence length="247" mass="27385">MHPQICLHLLSITKCRAFYRKFYTSIGFLLFFFNLSVHSATLEQIESIQQAAQQHILDTVEWPIGGELNAQAANIDERIYATNCPSPLITSSSSNNGTASNITVLVECTEDNWKVYVPVRLMISLPLVTAAAPMSRGQIITQQDVTMTMVDLHRFRRQGFSDTDRIVGAKVKRNVRLGDVIEQNDICVVCRNESVVIQAVKQGMSITTKGTALSDGILGEQIKVKNDKSNRIIDAQVTGIAEVTVQF</sequence>
<dbReference type="SMART" id="SM00858">
    <property type="entry name" value="SAF"/>
    <property type="match status" value="1"/>
</dbReference>
<name>A0A7X6NBL7_9VIBR</name>
<evidence type="ECO:0000313" key="11">
    <source>
        <dbReference type="EMBL" id="WGK80758.1"/>
    </source>
</evidence>
<keyword evidence="9" id="KW-0966">Cell projection</keyword>
<keyword evidence="5 7" id="KW-0574">Periplasm</keyword>
<evidence type="ECO:0000313" key="9">
    <source>
        <dbReference type="EMBL" id="MDE1347907.1"/>
    </source>
</evidence>
<evidence type="ECO:0000259" key="8">
    <source>
        <dbReference type="SMART" id="SM00858"/>
    </source>
</evidence>
<dbReference type="RefSeq" id="WP_080996365.1">
    <property type="nucleotide sequence ID" value="NZ_CP118709.1"/>
</dbReference>
<dbReference type="InterPro" id="IPR013974">
    <property type="entry name" value="SAF"/>
</dbReference>
<protein>
    <recommendedName>
        <fullName evidence="3 7">Flagella basal body P-ring formation protein FlgA</fullName>
    </recommendedName>
</protein>
<evidence type="ECO:0000256" key="6">
    <source>
        <dbReference type="ARBA" id="ARBA00025643"/>
    </source>
</evidence>
<organism evidence="9 12">
    <name type="scientific">Vibrio aestuarianus</name>
    <dbReference type="NCBI Taxonomy" id="28171"/>
    <lineage>
        <taxon>Bacteria</taxon>
        <taxon>Pseudomonadati</taxon>
        <taxon>Pseudomonadota</taxon>
        <taxon>Gammaproteobacteria</taxon>
        <taxon>Vibrionales</taxon>
        <taxon>Vibrionaceae</taxon>
        <taxon>Vibrio</taxon>
    </lineage>
</organism>
<comment type="subcellular location">
    <subcellularLocation>
        <location evidence="1 7">Periplasm</location>
    </subcellularLocation>
</comment>
<dbReference type="PANTHER" id="PTHR36307">
    <property type="entry name" value="FLAGELLA BASAL BODY P-RING FORMATION PROTEIN FLGA"/>
    <property type="match status" value="1"/>
</dbReference>
<evidence type="ECO:0000256" key="7">
    <source>
        <dbReference type="RuleBase" id="RU362063"/>
    </source>
</evidence>
<keyword evidence="9" id="KW-0969">Cilium</keyword>
<dbReference type="Pfam" id="PF17656">
    <property type="entry name" value="ChapFlgA_N"/>
    <property type="match status" value="1"/>
</dbReference>
<dbReference type="InterPro" id="IPR017585">
    <property type="entry name" value="SAF_FlgA"/>
</dbReference>
<reference evidence="9" key="1">
    <citation type="submission" date="2022-02" db="EMBL/GenBank/DDBJ databases">
        <title>Emergence and expansion in Europe of a Vibrio aestuarianus clonal complex pathogenic for oysters.</title>
        <authorList>
            <person name="Mesnil A."/>
            <person name="Travers M.-A."/>
        </authorList>
    </citation>
    <scope>NUCLEOTIDE SEQUENCE</scope>
    <source>
        <strain evidence="10">151-ITT-15-cp-1</strain>
        <strain evidence="9">19_064_15T1</strain>
        <strain evidence="11">U29</strain>
    </source>
</reference>
<evidence type="ECO:0000256" key="5">
    <source>
        <dbReference type="ARBA" id="ARBA00022764"/>
    </source>
</evidence>
<keyword evidence="4" id="KW-0732">Signal</keyword>
<proteinExistence type="inferred from homology"/>